<sequence>MPEGKNPAPEGRKMAPKATTKTDDLHAELVRIRETQERFVLVGERVITMLSVINDKADLLIEAATKDPGPSPVAKMLEAVLAALTEQSATLARLPAELAAAIHEDEEAGSEPADHIAWNDPDPEE</sequence>
<proteinExistence type="predicted"/>
<name>I3W057_ACEPA</name>
<keyword evidence="2" id="KW-0614">Plasmid</keyword>
<reference evidence="2" key="1">
    <citation type="submission" date="2012-01" db="EMBL/GenBank/DDBJ databases">
        <authorList>
            <person name="Summers A.O."/>
            <person name="Wireman J."/>
        </authorList>
    </citation>
    <scope>NUCLEOTIDE SEQUENCE</scope>
    <source>
        <strain evidence="2">AC2-58</strain>
        <plasmid evidence="2">pAC258-29</plasmid>
    </source>
</reference>
<protein>
    <submittedName>
        <fullName evidence="2">Uncharacterized protein</fullName>
    </submittedName>
</protein>
<dbReference type="AlphaFoldDB" id="I3W057"/>
<organism evidence="2">
    <name type="scientific">Acetobacter pasteurianus</name>
    <name type="common">Acetobacter turbidans</name>
    <dbReference type="NCBI Taxonomy" id="438"/>
    <lineage>
        <taxon>Bacteria</taxon>
        <taxon>Pseudomonadati</taxon>
        <taxon>Pseudomonadota</taxon>
        <taxon>Alphaproteobacteria</taxon>
        <taxon>Acetobacterales</taxon>
        <taxon>Acetobacteraceae</taxon>
        <taxon>Acetobacter</taxon>
    </lineage>
</organism>
<accession>I3W057</accession>
<evidence type="ECO:0000256" key="1">
    <source>
        <dbReference type="SAM" id="MobiDB-lite"/>
    </source>
</evidence>
<feature type="region of interest" description="Disordered" evidence="1">
    <location>
        <begin position="1"/>
        <end position="22"/>
    </location>
</feature>
<geneLocation type="plasmid" evidence="2">
    <name>pAC258-29</name>
</geneLocation>
<dbReference type="EMBL" id="JQ418523">
    <property type="protein sequence ID" value="AFK88984.1"/>
    <property type="molecule type" value="Genomic_DNA"/>
</dbReference>
<evidence type="ECO:0000313" key="2">
    <source>
        <dbReference type="EMBL" id="AFK88984.1"/>
    </source>
</evidence>
<dbReference type="RefSeq" id="WP_015062334.1">
    <property type="nucleotide sequence ID" value="NC_019337.1"/>
</dbReference>
<feature type="region of interest" description="Disordered" evidence="1">
    <location>
        <begin position="103"/>
        <end position="125"/>
    </location>
</feature>